<organism evidence="9 10">
    <name type="scientific">Mucor plumbeus</name>
    <dbReference type="NCBI Taxonomy" id="97098"/>
    <lineage>
        <taxon>Eukaryota</taxon>
        <taxon>Fungi</taxon>
        <taxon>Fungi incertae sedis</taxon>
        <taxon>Mucoromycota</taxon>
        <taxon>Mucoromycotina</taxon>
        <taxon>Mucoromycetes</taxon>
        <taxon>Mucorales</taxon>
        <taxon>Mucorineae</taxon>
        <taxon>Mucoraceae</taxon>
        <taxon>Mucor</taxon>
    </lineage>
</organism>
<dbReference type="OrthoDB" id="74183at2759"/>
<feature type="domain" description="N-end rule aminoacyl transferase C-terminal" evidence="8">
    <location>
        <begin position="180"/>
        <end position="336"/>
    </location>
</feature>
<dbReference type="Pfam" id="PF04377">
    <property type="entry name" value="ATE_C"/>
    <property type="match status" value="1"/>
</dbReference>
<dbReference type="EC" id="2.3.2.8" evidence="5"/>
<sequence length="434" mass="50192">MSRNHDTSSEEEEEEDLEDFGLTMISIAGPSKHDCGYCKGKDTSISFGIWAHSMTCSDYQDLIDRGWRRSGKYLYKPDLEKSCCPQYTIRLDTTKFDTTKSQKKIIHKFNRYIKGAWDPDPKVKPITNNNNNNNNKPVNKPSNYVQVKSLKDYIHEPEDINQKSKYKLEIKLEPASLTKEKFDLYAKYQANIHKDKEEDISESGFKRFLIDSPMKLEKHATSDVQFGSFHQKYIVDGKLIALAVIDILPKCVSSVYFIYDTDYSFLGLGKYSVFREISLVQEFFEKVDTLQYYYMGMYEKADSNHVALTSCLTGYYINSCPKMNYKGQYQPSDLLDPIDYTWHPIQDFKSKFEQGESFVTFSDPISKRDYPPGWEDPKSITEDDLEKVFVMVGQARIAPITCIVKFESSVKFRKTVIDYVCSVGLELAHKIIIC</sequence>
<reference evidence="9" key="1">
    <citation type="submission" date="2020-12" db="EMBL/GenBank/DDBJ databases">
        <title>Metabolic potential, ecology and presence of endohyphal bacteria is reflected in genomic diversity of Mucoromycotina.</title>
        <authorList>
            <person name="Muszewska A."/>
            <person name="Okrasinska A."/>
            <person name="Steczkiewicz K."/>
            <person name="Drgas O."/>
            <person name="Orlowska M."/>
            <person name="Perlinska-Lenart U."/>
            <person name="Aleksandrzak-Piekarczyk T."/>
            <person name="Szatraj K."/>
            <person name="Zielenkiewicz U."/>
            <person name="Pilsyk S."/>
            <person name="Malc E."/>
            <person name="Mieczkowski P."/>
            <person name="Kruszewska J.S."/>
            <person name="Biernat P."/>
            <person name="Pawlowska J."/>
        </authorList>
    </citation>
    <scope>NUCLEOTIDE SEQUENCE</scope>
    <source>
        <strain evidence="9">CBS 226.32</strain>
    </source>
</reference>
<name>A0A8H7UWW7_9FUNG</name>
<dbReference type="InterPro" id="IPR007472">
    <property type="entry name" value="N-end_Aminoacyl_Trfase_C"/>
</dbReference>
<evidence type="ECO:0000256" key="4">
    <source>
        <dbReference type="ARBA" id="ARBA00023315"/>
    </source>
</evidence>
<evidence type="ECO:0000313" key="10">
    <source>
        <dbReference type="Proteomes" id="UP000650833"/>
    </source>
</evidence>
<keyword evidence="4 5" id="KW-0012">Acyltransferase</keyword>
<evidence type="ECO:0000313" key="9">
    <source>
        <dbReference type="EMBL" id="KAG2197062.1"/>
    </source>
</evidence>
<dbReference type="InterPro" id="IPR017137">
    <property type="entry name" value="Arg-tRNA-P_Trfase_1_euk"/>
</dbReference>
<dbReference type="PANTHER" id="PTHR21367">
    <property type="entry name" value="ARGININE-TRNA-PROTEIN TRANSFERASE 1"/>
    <property type="match status" value="1"/>
</dbReference>
<evidence type="ECO:0000256" key="5">
    <source>
        <dbReference type="PIRNR" id="PIRNR037207"/>
    </source>
</evidence>
<evidence type="ECO:0000256" key="3">
    <source>
        <dbReference type="ARBA" id="ARBA00022786"/>
    </source>
</evidence>
<evidence type="ECO:0000259" key="8">
    <source>
        <dbReference type="Pfam" id="PF04377"/>
    </source>
</evidence>
<dbReference type="Pfam" id="PF04376">
    <property type="entry name" value="ATE_N"/>
    <property type="match status" value="1"/>
</dbReference>
<dbReference type="Proteomes" id="UP000650833">
    <property type="component" value="Unassembled WGS sequence"/>
</dbReference>
<feature type="region of interest" description="Disordered" evidence="6">
    <location>
        <begin position="120"/>
        <end position="142"/>
    </location>
</feature>
<keyword evidence="2 5" id="KW-0808">Transferase</keyword>
<comment type="similarity">
    <text evidence="1 5">Belongs to the R-transferase family.</text>
</comment>
<keyword evidence="3 5" id="KW-0833">Ubl conjugation pathway</keyword>
<evidence type="ECO:0000256" key="6">
    <source>
        <dbReference type="SAM" id="MobiDB-lite"/>
    </source>
</evidence>
<dbReference type="AlphaFoldDB" id="A0A8H7UWW7"/>
<feature type="domain" description="N-end aminoacyl transferase N-terminal" evidence="7">
    <location>
        <begin position="33"/>
        <end position="104"/>
    </location>
</feature>
<comment type="catalytic activity">
    <reaction evidence="5">
        <text>an N-terminal L-alpha-aminoacyl-[protein] + L-arginyl-tRNA(Arg) = an N-terminal L-arginyl-L-aminoacyl-[protein] + tRNA(Arg) + H(+)</text>
        <dbReference type="Rhea" id="RHEA:10208"/>
        <dbReference type="Rhea" id="RHEA-COMP:9658"/>
        <dbReference type="Rhea" id="RHEA-COMP:9673"/>
        <dbReference type="Rhea" id="RHEA-COMP:10636"/>
        <dbReference type="Rhea" id="RHEA-COMP:10638"/>
        <dbReference type="ChEBI" id="CHEBI:15378"/>
        <dbReference type="ChEBI" id="CHEBI:78442"/>
        <dbReference type="ChEBI" id="CHEBI:78513"/>
        <dbReference type="ChEBI" id="CHEBI:78597"/>
        <dbReference type="ChEBI" id="CHEBI:83562"/>
        <dbReference type="EC" id="2.3.2.8"/>
    </reaction>
</comment>
<evidence type="ECO:0000256" key="1">
    <source>
        <dbReference type="ARBA" id="ARBA00009991"/>
    </source>
</evidence>
<evidence type="ECO:0000259" key="7">
    <source>
        <dbReference type="Pfam" id="PF04376"/>
    </source>
</evidence>
<accession>A0A8H7UWW7</accession>
<dbReference type="InterPro" id="IPR007471">
    <property type="entry name" value="N-end_Aminoacyl_Trfase_N"/>
</dbReference>
<feature type="compositionally biased region" description="Low complexity" evidence="6">
    <location>
        <begin position="124"/>
        <end position="142"/>
    </location>
</feature>
<dbReference type="PANTHER" id="PTHR21367:SF1">
    <property type="entry name" value="ARGINYL-TRNA--PROTEIN TRANSFERASE 1"/>
    <property type="match status" value="1"/>
</dbReference>
<proteinExistence type="inferred from homology"/>
<gene>
    <name evidence="9" type="ORF">INT46_002784</name>
</gene>
<comment type="function">
    <text evidence="5">Involved in the post-translational conjugation of arginine to the N-terminal aspartate or glutamate of a protein. This arginylation is required for degradation of the protein via the ubiquitin pathway.</text>
</comment>
<dbReference type="GO" id="GO:0004057">
    <property type="term" value="F:arginyl-tRNA--protein transferase activity"/>
    <property type="evidence" value="ECO:0007669"/>
    <property type="project" value="UniProtKB-EC"/>
</dbReference>
<dbReference type="EMBL" id="JAEPRC010000447">
    <property type="protein sequence ID" value="KAG2197062.1"/>
    <property type="molecule type" value="Genomic_DNA"/>
</dbReference>
<keyword evidence="10" id="KW-1185">Reference proteome</keyword>
<protein>
    <recommendedName>
        <fullName evidence="5">Arginyl-tRNA--protein transferase 1</fullName>
        <shortName evidence="5">Arginyltransferase 1</shortName>
        <shortName evidence="5">R-transferase 1</shortName>
        <ecNumber evidence="5">2.3.2.8</ecNumber>
    </recommendedName>
    <alternativeName>
        <fullName evidence="5">Arginine-tRNA--protein transferase 1</fullName>
    </alternativeName>
</protein>
<comment type="caution">
    <text evidence="9">The sequence shown here is derived from an EMBL/GenBank/DDBJ whole genome shotgun (WGS) entry which is preliminary data.</text>
</comment>
<dbReference type="GO" id="GO:0005737">
    <property type="term" value="C:cytoplasm"/>
    <property type="evidence" value="ECO:0007669"/>
    <property type="project" value="TreeGrafter"/>
</dbReference>
<dbReference type="InterPro" id="IPR030700">
    <property type="entry name" value="N-end_Aminoacyl_Trfase"/>
</dbReference>
<dbReference type="PIRSF" id="PIRSF037207">
    <property type="entry name" value="ATE1_euk"/>
    <property type="match status" value="1"/>
</dbReference>
<evidence type="ECO:0000256" key="2">
    <source>
        <dbReference type="ARBA" id="ARBA00022679"/>
    </source>
</evidence>